<evidence type="ECO:0000259" key="1">
    <source>
        <dbReference type="Pfam" id="PF13761"/>
    </source>
</evidence>
<reference evidence="2 3" key="1">
    <citation type="submission" date="2023-08" db="EMBL/GenBank/DDBJ databases">
        <title>Pleionea litopenaei sp. nov., isolated from stomach of juvenile Litopenaeus vannamei.</title>
        <authorList>
            <person name="Rho A.M."/>
            <person name="Hwang C.Y."/>
        </authorList>
    </citation>
    <scope>NUCLEOTIDE SEQUENCE [LARGE SCALE GENOMIC DNA]</scope>
    <source>
        <strain evidence="2 3">HL-JVS1</strain>
    </source>
</reference>
<keyword evidence="3" id="KW-1185">Reference proteome</keyword>
<sequence length="219" mass="25241">MSQQLGQIEKANLAQTSCYDDEAYQRVIGDQWAELASDIQQRFASQLCRKTYVGKMRYVHLSKIGWVLAKLTRLIGRPLAQSTGRHIPTRVEVFYNAAKQGMTWERWYDFGGTNQECVCSTKCISLNDQLSEYLGGGFSMSLRTRVINGALYFESDEYYWTGLGRCWKLPRWLSPGRTLVFQKSLKNSRFQFYLSVVHPWFGRLITQSGVFKAQESAKL</sequence>
<dbReference type="Proteomes" id="UP001239782">
    <property type="component" value="Chromosome"/>
</dbReference>
<dbReference type="InterPro" id="IPR025311">
    <property type="entry name" value="DUF4166"/>
</dbReference>
<evidence type="ECO:0000313" key="2">
    <source>
        <dbReference type="EMBL" id="WMS88120.1"/>
    </source>
</evidence>
<protein>
    <submittedName>
        <fullName evidence="2">DUF4166 domain-containing protein</fullName>
    </submittedName>
</protein>
<name>A0AA51X8I4_9GAMM</name>
<accession>A0AA51X8I4</accession>
<feature type="domain" description="DUF4166" evidence="1">
    <location>
        <begin position="36"/>
        <end position="211"/>
    </location>
</feature>
<dbReference type="RefSeq" id="WP_309203317.1">
    <property type="nucleotide sequence ID" value="NZ_CP133548.1"/>
</dbReference>
<dbReference type="EMBL" id="CP133548">
    <property type="protein sequence ID" value="WMS88120.1"/>
    <property type="molecule type" value="Genomic_DNA"/>
</dbReference>
<organism evidence="2 3">
    <name type="scientific">Pleionea litopenaei</name>
    <dbReference type="NCBI Taxonomy" id="3070815"/>
    <lineage>
        <taxon>Bacteria</taxon>
        <taxon>Pseudomonadati</taxon>
        <taxon>Pseudomonadota</taxon>
        <taxon>Gammaproteobacteria</taxon>
        <taxon>Oceanospirillales</taxon>
        <taxon>Pleioneaceae</taxon>
        <taxon>Pleionea</taxon>
    </lineage>
</organism>
<dbReference type="AlphaFoldDB" id="A0AA51X8I4"/>
<proteinExistence type="predicted"/>
<dbReference type="Pfam" id="PF13761">
    <property type="entry name" value="DUF4166"/>
    <property type="match status" value="1"/>
</dbReference>
<gene>
    <name evidence="2" type="ORF">Q9312_04205</name>
</gene>
<dbReference type="KEGG" id="plei:Q9312_04205"/>
<evidence type="ECO:0000313" key="3">
    <source>
        <dbReference type="Proteomes" id="UP001239782"/>
    </source>
</evidence>